<dbReference type="PANTHER" id="PTHR42870:SF6">
    <property type="entry name" value="ACETYL-COA C-ACYLTRANSFERASE"/>
    <property type="match status" value="1"/>
</dbReference>
<evidence type="ECO:0000313" key="3">
    <source>
        <dbReference type="EMBL" id="TVO75452.1"/>
    </source>
</evidence>
<dbReference type="InterPro" id="IPR002155">
    <property type="entry name" value="Thiolase"/>
</dbReference>
<feature type="domain" description="Thiolase C-terminal" evidence="2">
    <location>
        <begin position="256"/>
        <end position="392"/>
    </location>
</feature>
<name>A0A558CIW3_9RHOO</name>
<dbReference type="InterPro" id="IPR016039">
    <property type="entry name" value="Thiolase-like"/>
</dbReference>
<evidence type="ECO:0000259" key="2">
    <source>
        <dbReference type="Pfam" id="PF22691"/>
    </source>
</evidence>
<organism evidence="3 4">
    <name type="scientific">Denitromonas halophila</name>
    <dbReference type="NCBI Taxonomy" id="1629404"/>
    <lineage>
        <taxon>Bacteria</taxon>
        <taxon>Pseudomonadati</taxon>
        <taxon>Pseudomonadota</taxon>
        <taxon>Betaproteobacteria</taxon>
        <taxon>Rhodocyclales</taxon>
        <taxon>Zoogloeaceae</taxon>
        <taxon>Denitromonas</taxon>
    </lineage>
</organism>
<proteinExistence type="predicted"/>
<dbReference type="PANTHER" id="PTHR42870">
    <property type="entry name" value="ACETYL-COA C-ACETYLTRANSFERASE"/>
    <property type="match status" value="1"/>
</dbReference>
<dbReference type="GO" id="GO:0003988">
    <property type="term" value="F:acetyl-CoA C-acyltransferase activity"/>
    <property type="evidence" value="ECO:0007669"/>
    <property type="project" value="UniProtKB-ARBA"/>
</dbReference>
<dbReference type="NCBIfam" id="NF004810">
    <property type="entry name" value="PRK06157.1"/>
    <property type="match status" value="1"/>
</dbReference>
<dbReference type="Pfam" id="PF22691">
    <property type="entry name" value="Thiolase_C_1"/>
    <property type="match status" value="1"/>
</dbReference>
<feature type="domain" description="Thiolase N-terminal" evidence="1">
    <location>
        <begin position="23"/>
        <end position="227"/>
    </location>
</feature>
<dbReference type="EMBL" id="VMNI01000013">
    <property type="protein sequence ID" value="TVO75452.1"/>
    <property type="molecule type" value="Genomic_DNA"/>
</dbReference>
<dbReference type="Pfam" id="PF00108">
    <property type="entry name" value="Thiolase_N"/>
    <property type="match status" value="1"/>
</dbReference>
<evidence type="ECO:0000259" key="1">
    <source>
        <dbReference type="Pfam" id="PF00108"/>
    </source>
</evidence>
<dbReference type="PIRSF" id="PIRSF000429">
    <property type="entry name" value="Ac-CoA_Ac_transf"/>
    <property type="match status" value="1"/>
</dbReference>
<keyword evidence="3" id="KW-0808">Transferase</keyword>
<dbReference type="SUPFAM" id="SSF53901">
    <property type="entry name" value="Thiolase-like"/>
    <property type="match status" value="2"/>
</dbReference>
<protein>
    <submittedName>
        <fullName evidence="3">Acetyl-CoA acetyltransferase</fullName>
    </submittedName>
</protein>
<gene>
    <name evidence="3" type="ORF">FHP89_13975</name>
</gene>
<reference evidence="3 4" key="1">
    <citation type="submission" date="2019-07" db="EMBL/GenBank/DDBJ databases">
        <title>The pathways for chlorine oxyanion respiration interact through the shared metabolite chlorate.</title>
        <authorList>
            <person name="Barnum T.P."/>
            <person name="Cheng Y."/>
            <person name="Hill K.A."/>
            <person name="Lucas L.N."/>
            <person name="Carlson H.K."/>
            <person name="Coates J.D."/>
        </authorList>
    </citation>
    <scope>NUCLEOTIDE SEQUENCE [LARGE SCALE GENOMIC DNA]</scope>
    <source>
        <strain evidence="3 4">SFB-1</strain>
    </source>
</reference>
<sequence length="400" mass="42229">MASGIRDRVAILGMGCSRFGERWSDNAEDLMLEAFTEALGDAGIEKSLIEAAWLGVCLEENNVGKTAGPLAQGLRLPFIAATRVENACATGTEALRGAVYAVASGACDIALALGVEKLKDTGYGGLPVRTRGVVNDLWQPNASAPGAFAQLASAYQARYGISRDDLKQAMAHVSVKSHDNATLNPKAHLRNKITIEDVLKAQMVAEPLGLYDCCGVSDGAACAIVTTPAIAEKLGKRDVVTVKALQIAVSNGEEAQFNQWDGASIRTAEVAAARAYREAGIANPRESLDLIEVHDCFSITELVLMENLGLSDPGRATFDILEGRYDRDGAIPCQIDGGLKCFGHPIGASGLRMVYEIYLQVLGRAGARQLGKADIGLTQNLGGHPHQNVCAISIIGRLGA</sequence>
<accession>A0A558CIW3</accession>
<dbReference type="AlphaFoldDB" id="A0A558CIW3"/>
<dbReference type="Proteomes" id="UP000318349">
    <property type="component" value="Unassembled WGS sequence"/>
</dbReference>
<dbReference type="Gene3D" id="3.40.47.10">
    <property type="match status" value="1"/>
</dbReference>
<comment type="caution">
    <text evidence="3">The sequence shown here is derived from an EMBL/GenBank/DDBJ whole genome shotgun (WGS) entry which is preliminary data.</text>
</comment>
<dbReference type="InterPro" id="IPR020616">
    <property type="entry name" value="Thiolase_N"/>
</dbReference>
<dbReference type="InterPro" id="IPR055140">
    <property type="entry name" value="Thiolase_C_2"/>
</dbReference>
<dbReference type="CDD" id="cd00829">
    <property type="entry name" value="SCP-x_thiolase"/>
    <property type="match status" value="1"/>
</dbReference>
<evidence type="ECO:0000313" key="4">
    <source>
        <dbReference type="Proteomes" id="UP000318349"/>
    </source>
</evidence>